<evidence type="ECO:0000313" key="2">
    <source>
        <dbReference type="EMBL" id="KAA0064162.1"/>
    </source>
</evidence>
<sequence>MGSFRVKIPIALPRFFSSLLLHLNVAVLTAFDVPGPDPKTLSLSYRLFKGSDVPDINHGMRPSRGPHMFDINDWDENADGFFVDRELASKIVNSLIVESQALSTSINMLSEQQVEVDSLIHHLKTLTPSTSMRDHGPE</sequence>
<accession>A0A5A7V712</accession>
<dbReference type="AlphaFoldDB" id="A0A5A7V712"/>
<dbReference type="EMBL" id="SSTE01001908">
    <property type="protein sequence ID" value="KAA0064162.1"/>
    <property type="molecule type" value="Genomic_DNA"/>
</dbReference>
<keyword evidence="1" id="KW-0732">Signal</keyword>
<evidence type="ECO:0000313" key="3">
    <source>
        <dbReference type="Proteomes" id="UP000321393"/>
    </source>
</evidence>
<name>A0A5A7V712_CUCMM</name>
<evidence type="ECO:0000256" key="1">
    <source>
        <dbReference type="SAM" id="SignalP"/>
    </source>
</evidence>
<gene>
    <name evidence="2" type="ORF">E6C27_scaffold548G00870</name>
</gene>
<reference evidence="2 3" key="1">
    <citation type="submission" date="2019-08" db="EMBL/GenBank/DDBJ databases">
        <title>Draft genome sequences of two oriental melons (Cucumis melo L. var makuwa).</title>
        <authorList>
            <person name="Kwon S.-Y."/>
        </authorList>
    </citation>
    <scope>NUCLEOTIDE SEQUENCE [LARGE SCALE GENOMIC DNA]</scope>
    <source>
        <strain evidence="3">cv. SW 3</strain>
        <tissue evidence="2">Leaf</tissue>
    </source>
</reference>
<feature type="signal peptide" evidence="1">
    <location>
        <begin position="1"/>
        <end position="30"/>
    </location>
</feature>
<comment type="caution">
    <text evidence="2">The sequence shown here is derived from an EMBL/GenBank/DDBJ whole genome shotgun (WGS) entry which is preliminary data.</text>
</comment>
<proteinExistence type="predicted"/>
<protein>
    <submittedName>
        <fullName evidence="2">Uncharacterized protein</fullName>
    </submittedName>
</protein>
<dbReference type="Proteomes" id="UP000321393">
    <property type="component" value="Unassembled WGS sequence"/>
</dbReference>
<feature type="chain" id="PRO_5023105184" evidence="1">
    <location>
        <begin position="31"/>
        <end position="138"/>
    </location>
</feature>
<organism evidence="2 3">
    <name type="scientific">Cucumis melo var. makuwa</name>
    <name type="common">Oriental melon</name>
    <dbReference type="NCBI Taxonomy" id="1194695"/>
    <lineage>
        <taxon>Eukaryota</taxon>
        <taxon>Viridiplantae</taxon>
        <taxon>Streptophyta</taxon>
        <taxon>Embryophyta</taxon>
        <taxon>Tracheophyta</taxon>
        <taxon>Spermatophyta</taxon>
        <taxon>Magnoliopsida</taxon>
        <taxon>eudicotyledons</taxon>
        <taxon>Gunneridae</taxon>
        <taxon>Pentapetalae</taxon>
        <taxon>rosids</taxon>
        <taxon>fabids</taxon>
        <taxon>Cucurbitales</taxon>
        <taxon>Cucurbitaceae</taxon>
        <taxon>Benincaseae</taxon>
        <taxon>Cucumis</taxon>
    </lineage>
</organism>